<dbReference type="Proteomes" id="UP000502894">
    <property type="component" value="Chromosome"/>
</dbReference>
<proteinExistence type="predicted"/>
<evidence type="ECO:0000313" key="2">
    <source>
        <dbReference type="Proteomes" id="UP000502894"/>
    </source>
</evidence>
<name>A0A6F8T392_9GAMM</name>
<dbReference type="AlphaFoldDB" id="A0A6F8T392"/>
<organism evidence="1 2">
    <name type="scientific">Legionella antarctica</name>
    <dbReference type="NCBI Taxonomy" id="2708020"/>
    <lineage>
        <taxon>Bacteria</taxon>
        <taxon>Pseudomonadati</taxon>
        <taxon>Pseudomonadota</taxon>
        <taxon>Gammaproteobacteria</taxon>
        <taxon>Legionellales</taxon>
        <taxon>Legionellaceae</taxon>
        <taxon>Legionella</taxon>
    </lineage>
</organism>
<evidence type="ECO:0000313" key="1">
    <source>
        <dbReference type="EMBL" id="BCA95154.1"/>
    </source>
</evidence>
<dbReference type="EMBL" id="AP022839">
    <property type="protein sequence ID" value="BCA95154.1"/>
    <property type="molecule type" value="Genomic_DNA"/>
</dbReference>
<dbReference type="RefSeq" id="WP_173236836.1">
    <property type="nucleotide sequence ID" value="NZ_AP022839.1"/>
</dbReference>
<keyword evidence="2" id="KW-1185">Reference proteome</keyword>
<gene>
    <name evidence="1" type="ORF">TUM19329_15150</name>
</gene>
<reference evidence="1" key="1">
    <citation type="journal article" date="2020" name="Microbiol. Resour. Announc.">
        <title>Complete Genome Sequence of Novel Psychrotolerant Legionella Strain TUM19329, Isolated from Antarctic Lake Sediment.</title>
        <authorList>
            <person name="Shimada S."/>
            <person name="Nakai R."/>
            <person name="Aoki K."/>
            <person name="Shimoeda N."/>
            <person name="Ohno G."/>
            <person name="Miyazaki Y."/>
            <person name="Kudoh S."/>
            <person name="Imura S."/>
            <person name="Watanabe K."/>
            <person name="Ishii Y."/>
            <person name="Tateda K."/>
        </authorList>
    </citation>
    <scope>NUCLEOTIDE SEQUENCE [LARGE SCALE GENOMIC DNA]</scope>
    <source>
        <strain evidence="1">TUM19329</strain>
    </source>
</reference>
<protein>
    <submittedName>
        <fullName evidence="1">Uncharacterized protein</fullName>
    </submittedName>
</protein>
<dbReference type="KEGG" id="lant:TUM19329_15150"/>
<sequence>MATSTKEMMKLLAQMHLNSYSETTTITYENGKKIIVTQRSGIHNNIWESNGYRYSLDDPTAANCMSGKDREQLWAICDDKAKDSELYRKYALERLAIAKIDLEDLYYPELKLLVM</sequence>
<accession>A0A6F8T392</accession>